<dbReference type="PANTHER" id="PTHR43010:SF1">
    <property type="entry name" value="USPA DOMAIN-CONTAINING PROTEIN"/>
    <property type="match status" value="1"/>
</dbReference>
<protein>
    <submittedName>
        <fullName evidence="3">Universal stress protein</fullName>
    </submittedName>
</protein>
<name>A0ABT7PNA8_9BACT</name>
<comment type="similarity">
    <text evidence="1">Belongs to the universal stress protein A family.</text>
</comment>
<evidence type="ECO:0000256" key="1">
    <source>
        <dbReference type="ARBA" id="ARBA00008791"/>
    </source>
</evidence>
<keyword evidence="4" id="KW-1185">Reference proteome</keyword>
<gene>
    <name evidence="3" type="ORF">QTN89_21100</name>
</gene>
<dbReference type="Pfam" id="PF00582">
    <property type="entry name" value="Usp"/>
    <property type="match status" value="2"/>
</dbReference>
<organism evidence="3 4">
    <name type="scientific">Roseiconus lacunae</name>
    <dbReference type="NCBI Taxonomy" id="2605694"/>
    <lineage>
        <taxon>Bacteria</taxon>
        <taxon>Pseudomonadati</taxon>
        <taxon>Planctomycetota</taxon>
        <taxon>Planctomycetia</taxon>
        <taxon>Pirellulales</taxon>
        <taxon>Pirellulaceae</taxon>
        <taxon>Roseiconus</taxon>
    </lineage>
</organism>
<dbReference type="RefSeq" id="WP_149497588.1">
    <property type="nucleotide sequence ID" value="NZ_CP141221.1"/>
</dbReference>
<dbReference type="InterPro" id="IPR006016">
    <property type="entry name" value="UspA"/>
</dbReference>
<reference evidence="3 4" key="1">
    <citation type="submission" date="2023-06" db="EMBL/GenBank/DDBJ databases">
        <title>Roseiconus lacunae JC819 isolated from Gulf of Mannar region, Tamil Nadu.</title>
        <authorList>
            <person name="Pk S."/>
            <person name="Ch S."/>
            <person name="Ch V.R."/>
        </authorList>
    </citation>
    <scope>NUCLEOTIDE SEQUENCE [LARGE SCALE GENOMIC DNA]</scope>
    <source>
        <strain evidence="3 4">JC819</strain>
    </source>
</reference>
<dbReference type="PRINTS" id="PR01438">
    <property type="entry name" value="UNVRSLSTRESS"/>
</dbReference>
<proteinExistence type="inferred from homology"/>
<dbReference type="Proteomes" id="UP001239462">
    <property type="component" value="Unassembled WGS sequence"/>
</dbReference>
<dbReference type="PANTHER" id="PTHR43010">
    <property type="entry name" value="UNIVERSAL STRESS PROTEIN SLR1230"/>
    <property type="match status" value="1"/>
</dbReference>
<evidence type="ECO:0000313" key="4">
    <source>
        <dbReference type="Proteomes" id="UP001239462"/>
    </source>
</evidence>
<dbReference type="InterPro" id="IPR051688">
    <property type="entry name" value="USP_A"/>
</dbReference>
<feature type="domain" description="UspA" evidence="2">
    <location>
        <begin position="165"/>
        <end position="303"/>
    </location>
</feature>
<sequence length="307" mass="33265">MKVLLATDCSNQAYEAAKALLSLPISEPIEVTIITALAEPYVSVPEASQQWYPQLLQQERVRSEQHQDELAKLLGERFIIAEKVTRPGHPVRVILSEAESIHCDLIVMGAQGHSFLGRLLIGSVSDSVATHATCSVLIVRSPGEAGDASQSDAVSHAKRSPITDVTVGYDGSAPAREAVNEMAGLGWDEATKFELLSVAPIYDYLLGTGLTTAAIENEELVFREMQQRCEEMVDNISDSLPNATSCVVHDQRVGPAIVEQAEKTNADLIVVGDAGHSLIDDLLLGSTTKYVLRHAGCSVWISRQHRQ</sequence>
<evidence type="ECO:0000259" key="2">
    <source>
        <dbReference type="Pfam" id="PF00582"/>
    </source>
</evidence>
<evidence type="ECO:0000313" key="3">
    <source>
        <dbReference type="EMBL" id="MDM4017958.1"/>
    </source>
</evidence>
<dbReference type="SUPFAM" id="SSF52402">
    <property type="entry name" value="Adenine nucleotide alpha hydrolases-like"/>
    <property type="match status" value="2"/>
</dbReference>
<dbReference type="InterPro" id="IPR014729">
    <property type="entry name" value="Rossmann-like_a/b/a_fold"/>
</dbReference>
<accession>A0ABT7PNA8</accession>
<dbReference type="CDD" id="cd00293">
    <property type="entry name" value="USP-like"/>
    <property type="match status" value="2"/>
</dbReference>
<comment type="caution">
    <text evidence="3">The sequence shown here is derived from an EMBL/GenBank/DDBJ whole genome shotgun (WGS) entry which is preliminary data.</text>
</comment>
<dbReference type="Gene3D" id="3.40.50.620">
    <property type="entry name" value="HUPs"/>
    <property type="match status" value="2"/>
</dbReference>
<dbReference type="InterPro" id="IPR006015">
    <property type="entry name" value="Universal_stress_UspA"/>
</dbReference>
<dbReference type="EMBL" id="JASZZN010000017">
    <property type="protein sequence ID" value="MDM4017958.1"/>
    <property type="molecule type" value="Genomic_DNA"/>
</dbReference>
<feature type="domain" description="UspA" evidence="2">
    <location>
        <begin position="2"/>
        <end position="140"/>
    </location>
</feature>